<reference evidence="3" key="2">
    <citation type="submission" date="2015-01" db="EMBL/GenBank/DDBJ databases">
        <title>Evolutionary Origins and Diversification of the Mycorrhizal Mutualists.</title>
        <authorList>
            <consortium name="DOE Joint Genome Institute"/>
            <consortium name="Mycorrhizal Genomics Consortium"/>
            <person name="Kohler A."/>
            <person name="Kuo A."/>
            <person name="Nagy L.G."/>
            <person name="Floudas D."/>
            <person name="Copeland A."/>
            <person name="Barry K.W."/>
            <person name="Cichocki N."/>
            <person name="Veneault-Fourrey C."/>
            <person name="LaButti K."/>
            <person name="Lindquist E.A."/>
            <person name="Lipzen A."/>
            <person name="Lundell T."/>
            <person name="Morin E."/>
            <person name="Murat C."/>
            <person name="Riley R."/>
            <person name="Ohm R."/>
            <person name="Sun H."/>
            <person name="Tunlid A."/>
            <person name="Henrissat B."/>
            <person name="Grigoriev I.V."/>
            <person name="Hibbett D.S."/>
            <person name="Martin F."/>
        </authorList>
    </citation>
    <scope>NUCLEOTIDE SEQUENCE [LARGE SCALE GENOMIC DNA]</scope>
    <source>
        <strain evidence="3">441</strain>
    </source>
</reference>
<sequence>MPLHFEQAEDHTQRDKCRPRSGDHNAPSSSLKVALSHQPAASGIGRSHLEKD</sequence>
<proteinExistence type="predicted"/>
<organism evidence="2 3">
    <name type="scientific">Pisolithus microcarpus 441</name>
    <dbReference type="NCBI Taxonomy" id="765257"/>
    <lineage>
        <taxon>Eukaryota</taxon>
        <taxon>Fungi</taxon>
        <taxon>Dikarya</taxon>
        <taxon>Basidiomycota</taxon>
        <taxon>Agaricomycotina</taxon>
        <taxon>Agaricomycetes</taxon>
        <taxon>Agaricomycetidae</taxon>
        <taxon>Boletales</taxon>
        <taxon>Sclerodermatineae</taxon>
        <taxon>Pisolithaceae</taxon>
        <taxon>Pisolithus</taxon>
    </lineage>
</organism>
<evidence type="ECO:0000313" key="2">
    <source>
        <dbReference type="EMBL" id="KIK23474.1"/>
    </source>
</evidence>
<accession>A0A0C9ZC22</accession>
<keyword evidence="3" id="KW-1185">Reference proteome</keyword>
<dbReference type="EMBL" id="KN833725">
    <property type="protein sequence ID" value="KIK23474.1"/>
    <property type="molecule type" value="Genomic_DNA"/>
</dbReference>
<dbReference type="Proteomes" id="UP000054018">
    <property type="component" value="Unassembled WGS sequence"/>
</dbReference>
<evidence type="ECO:0000313" key="3">
    <source>
        <dbReference type="Proteomes" id="UP000054018"/>
    </source>
</evidence>
<dbReference type="HOGENOM" id="CLU_3093105_0_0_1"/>
<name>A0A0C9ZC22_9AGAM</name>
<gene>
    <name evidence="2" type="ORF">PISMIDRAFT_679163</name>
</gene>
<feature type="compositionally biased region" description="Basic and acidic residues" evidence="1">
    <location>
        <begin position="1"/>
        <end position="23"/>
    </location>
</feature>
<protein>
    <submittedName>
        <fullName evidence="2">Uncharacterized protein</fullName>
    </submittedName>
</protein>
<feature type="non-terminal residue" evidence="2">
    <location>
        <position position="52"/>
    </location>
</feature>
<reference evidence="2 3" key="1">
    <citation type="submission" date="2014-04" db="EMBL/GenBank/DDBJ databases">
        <authorList>
            <consortium name="DOE Joint Genome Institute"/>
            <person name="Kuo A."/>
            <person name="Kohler A."/>
            <person name="Costa M.D."/>
            <person name="Nagy L.G."/>
            <person name="Floudas D."/>
            <person name="Copeland A."/>
            <person name="Barry K.W."/>
            <person name="Cichocki N."/>
            <person name="Veneault-Fourrey C."/>
            <person name="LaButti K."/>
            <person name="Lindquist E.A."/>
            <person name="Lipzen A."/>
            <person name="Lundell T."/>
            <person name="Morin E."/>
            <person name="Murat C."/>
            <person name="Sun H."/>
            <person name="Tunlid A."/>
            <person name="Henrissat B."/>
            <person name="Grigoriev I.V."/>
            <person name="Hibbett D.S."/>
            <person name="Martin F."/>
            <person name="Nordberg H.P."/>
            <person name="Cantor M.N."/>
            <person name="Hua S.X."/>
        </authorList>
    </citation>
    <scope>NUCLEOTIDE SEQUENCE [LARGE SCALE GENOMIC DNA]</scope>
    <source>
        <strain evidence="2 3">441</strain>
    </source>
</reference>
<feature type="region of interest" description="Disordered" evidence="1">
    <location>
        <begin position="1"/>
        <end position="52"/>
    </location>
</feature>
<evidence type="ECO:0000256" key="1">
    <source>
        <dbReference type="SAM" id="MobiDB-lite"/>
    </source>
</evidence>
<dbReference type="AlphaFoldDB" id="A0A0C9ZC22"/>